<reference evidence="1 2" key="1">
    <citation type="submission" date="2018-08" db="EMBL/GenBank/DDBJ databases">
        <title>Genome and evolution of the arbuscular mycorrhizal fungus Diversispora epigaea (formerly Glomus versiforme) and its bacterial endosymbionts.</title>
        <authorList>
            <person name="Sun X."/>
            <person name="Fei Z."/>
            <person name="Harrison M."/>
        </authorList>
    </citation>
    <scope>NUCLEOTIDE SEQUENCE [LARGE SCALE GENOMIC DNA]</scope>
    <source>
        <strain evidence="1 2">IT104</strain>
    </source>
</reference>
<accession>A0A397GDP4</accession>
<comment type="caution">
    <text evidence="1">The sequence shown here is derived from an EMBL/GenBank/DDBJ whole genome shotgun (WGS) entry which is preliminary data.</text>
</comment>
<dbReference type="OrthoDB" id="2409483at2759"/>
<protein>
    <submittedName>
        <fullName evidence="1">Uncharacterized protein</fullName>
    </submittedName>
</protein>
<dbReference type="Proteomes" id="UP000266861">
    <property type="component" value="Unassembled WGS sequence"/>
</dbReference>
<sequence>MSAITTKFVKQYNLNSQMSNSELSQYASKLLDAFLNNKKRDHTWRRFRDGYKFSGMIDKNIREKSIEILRNKYKFSEEQVNNLLQGYNKRKNKVINITRGSYIKAVTTYNGTSQSLEEETIKDMAQRILRDKLNTRDVKAEAFVIALSALNANTDFSRLSRLQKEL</sequence>
<gene>
    <name evidence="1" type="ORF">Glove_546g5</name>
</gene>
<dbReference type="AlphaFoldDB" id="A0A397GDP4"/>
<organism evidence="1 2">
    <name type="scientific">Diversispora epigaea</name>
    <dbReference type="NCBI Taxonomy" id="1348612"/>
    <lineage>
        <taxon>Eukaryota</taxon>
        <taxon>Fungi</taxon>
        <taxon>Fungi incertae sedis</taxon>
        <taxon>Mucoromycota</taxon>
        <taxon>Glomeromycotina</taxon>
        <taxon>Glomeromycetes</taxon>
        <taxon>Diversisporales</taxon>
        <taxon>Diversisporaceae</taxon>
        <taxon>Diversispora</taxon>
    </lineage>
</organism>
<proteinExistence type="predicted"/>
<dbReference type="EMBL" id="PQFF01000465">
    <property type="protein sequence ID" value="RHZ48567.1"/>
    <property type="molecule type" value="Genomic_DNA"/>
</dbReference>
<name>A0A397GDP4_9GLOM</name>
<evidence type="ECO:0000313" key="1">
    <source>
        <dbReference type="EMBL" id="RHZ48567.1"/>
    </source>
</evidence>
<keyword evidence="2" id="KW-1185">Reference proteome</keyword>
<evidence type="ECO:0000313" key="2">
    <source>
        <dbReference type="Proteomes" id="UP000266861"/>
    </source>
</evidence>